<evidence type="ECO:0000313" key="2">
    <source>
        <dbReference type="EMBL" id="MFC6288699.1"/>
    </source>
</evidence>
<accession>A0ABW1U8K2</accession>
<proteinExistence type="predicted"/>
<dbReference type="InterPro" id="IPR010982">
    <property type="entry name" value="Lambda_DNA-bd_dom_sf"/>
</dbReference>
<name>A0ABW1U8K2_9LACO</name>
<dbReference type="Proteomes" id="UP001596258">
    <property type="component" value="Unassembled WGS sequence"/>
</dbReference>
<dbReference type="PROSITE" id="PS50943">
    <property type="entry name" value="HTH_CROC1"/>
    <property type="match status" value="1"/>
</dbReference>
<dbReference type="CDD" id="cd00093">
    <property type="entry name" value="HTH_XRE"/>
    <property type="match status" value="1"/>
</dbReference>
<evidence type="ECO:0000313" key="3">
    <source>
        <dbReference type="Proteomes" id="UP001596258"/>
    </source>
</evidence>
<dbReference type="SUPFAM" id="SSF47413">
    <property type="entry name" value="lambda repressor-like DNA-binding domains"/>
    <property type="match status" value="1"/>
</dbReference>
<keyword evidence="3" id="KW-1185">Reference proteome</keyword>
<protein>
    <submittedName>
        <fullName evidence="2">Transcriptional regulator</fullName>
    </submittedName>
</protein>
<reference evidence="3" key="1">
    <citation type="journal article" date="2019" name="Int. J. Syst. Evol. Microbiol.">
        <title>The Global Catalogue of Microorganisms (GCM) 10K type strain sequencing project: providing services to taxonomists for standard genome sequencing and annotation.</title>
        <authorList>
            <consortium name="The Broad Institute Genomics Platform"/>
            <consortium name="The Broad Institute Genome Sequencing Center for Infectious Disease"/>
            <person name="Wu L."/>
            <person name="Ma J."/>
        </authorList>
    </citation>
    <scope>NUCLEOTIDE SEQUENCE [LARGE SCALE GENOMIC DNA]</scope>
    <source>
        <strain evidence="3">CCM 8893</strain>
    </source>
</reference>
<dbReference type="Gene3D" id="1.10.260.40">
    <property type="entry name" value="lambda repressor-like DNA-binding domains"/>
    <property type="match status" value="1"/>
</dbReference>
<sequence>MKIINYVTSTNITGNKIAYTVIAVQETAMIAGDPLENTHYYWVTAGADLNDTANYLEPLDQIEQNLDTDYQLYREQYGFLFPEEIKTARAKLGLTLRETALLLAMSSSTLSNIKNNLVVQSLDQEIKLRLLTQPAALAQHVRQHQQLFVSRAMQQSLDARKLFAKLHLPLPQ</sequence>
<evidence type="ECO:0000259" key="1">
    <source>
        <dbReference type="PROSITE" id="PS50943"/>
    </source>
</evidence>
<feature type="domain" description="HTH cro/C1-type" evidence="1">
    <location>
        <begin position="85"/>
        <end position="128"/>
    </location>
</feature>
<comment type="caution">
    <text evidence="2">The sequence shown here is derived from an EMBL/GenBank/DDBJ whole genome shotgun (WGS) entry which is preliminary data.</text>
</comment>
<dbReference type="EMBL" id="JBHSSO010000003">
    <property type="protein sequence ID" value="MFC6288699.1"/>
    <property type="molecule type" value="Genomic_DNA"/>
</dbReference>
<organism evidence="2 3">
    <name type="scientific">Levilactobacillus angrenensis</name>
    <dbReference type="NCBI Taxonomy" id="2486020"/>
    <lineage>
        <taxon>Bacteria</taxon>
        <taxon>Bacillati</taxon>
        <taxon>Bacillota</taxon>
        <taxon>Bacilli</taxon>
        <taxon>Lactobacillales</taxon>
        <taxon>Lactobacillaceae</taxon>
        <taxon>Levilactobacillus</taxon>
    </lineage>
</organism>
<gene>
    <name evidence="2" type="ORF">ACFP1M_00550</name>
</gene>
<dbReference type="RefSeq" id="WP_125577323.1">
    <property type="nucleotide sequence ID" value="NZ_JBHSSO010000003.1"/>
</dbReference>
<dbReference type="InterPro" id="IPR001387">
    <property type="entry name" value="Cro/C1-type_HTH"/>
</dbReference>